<dbReference type="PANTHER" id="PTHR43060">
    <property type="entry name" value="3-HYDROXYISOBUTYRATE DEHYDROGENASE-LIKE 1, MITOCHONDRIAL-RELATED"/>
    <property type="match status" value="1"/>
</dbReference>
<dbReference type="OrthoDB" id="435038at2759"/>
<dbReference type="Proteomes" id="UP000193986">
    <property type="component" value="Unassembled WGS sequence"/>
</dbReference>
<dbReference type="InterPro" id="IPR008927">
    <property type="entry name" value="6-PGluconate_DH-like_C_sf"/>
</dbReference>
<dbReference type="Pfam" id="PF03446">
    <property type="entry name" value="NAD_binding_2"/>
    <property type="match status" value="2"/>
</dbReference>
<dbReference type="GO" id="GO:0051287">
    <property type="term" value="F:NAD binding"/>
    <property type="evidence" value="ECO:0007669"/>
    <property type="project" value="InterPro"/>
</dbReference>
<name>A0A1Y2BI15_9TREE</name>
<feature type="region of interest" description="Disordered" evidence="1">
    <location>
        <begin position="302"/>
        <end position="321"/>
    </location>
</feature>
<keyword evidence="5" id="KW-1185">Reference proteome</keyword>
<evidence type="ECO:0000256" key="1">
    <source>
        <dbReference type="SAM" id="MobiDB-lite"/>
    </source>
</evidence>
<dbReference type="STRING" id="71784.A0A1Y2BI15"/>
<evidence type="ECO:0000259" key="2">
    <source>
        <dbReference type="Pfam" id="PF03446"/>
    </source>
</evidence>
<dbReference type="InterPro" id="IPR006115">
    <property type="entry name" value="6PGDH_NADP-bd"/>
</dbReference>
<dbReference type="SUPFAM" id="SSF48179">
    <property type="entry name" value="6-phosphogluconate dehydrogenase C-terminal domain-like"/>
    <property type="match status" value="2"/>
</dbReference>
<evidence type="ECO:0000259" key="3">
    <source>
        <dbReference type="Pfam" id="PF14833"/>
    </source>
</evidence>
<dbReference type="Gene3D" id="3.40.50.720">
    <property type="entry name" value="NAD(P)-binding Rossmann-like Domain"/>
    <property type="match status" value="3"/>
</dbReference>
<evidence type="ECO:0000313" key="5">
    <source>
        <dbReference type="Proteomes" id="UP000193986"/>
    </source>
</evidence>
<dbReference type="EMBL" id="MCFC01000003">
    <property type="protein sequence ID" value="ORY34220.1"/>
    <property type="molecule type" value="Genomic_DNA"/>
</dbReference>
<reference evidence="4 5" key="1">
    <citation type="submission" date="2016-07" db="EMBL/GenBank/DDBJ databases">
        <title>Pervasive Adenine N6-methylation of Active Genes in Fungi.</title>
        <authorList>
            <consortium name="DOE Joint Genome Institute"/>
            <person name="Mondo S.J."/>
            <person name="Dannebaum R.O."/>
            <person name="Kuo R.C."/>
            <person name="Labutti K."/>
            <person name="Haridas S."/>
            <person name="Kuo A."/>
            <person name="Salamov A."/>
            <person name="Ahrendt S.R."/>
            <person name="Lipzen A."/>
            <person name="Sullivan W."/>
            <person name="Andreopoulos W.B."/>
            <person name="Clum A."/>
            <person name="Lindquist E."/>
            <person name="Daum C."/>
            <person name="Ramamoorthy G.K."/>
            <person name="Gryganskyi A."/>
            <person name="Culley D."/>
            <person name="Magnuson J.K."/>
            <person name="James T.Y."/>
            <person name="O'Malley M.A."/>
            <person name="Stajich J.E."/>
            <person name="Spatafora J.W."/>
            <person name="Visel A."/>
            <person name="Grigoriev I.V."/>
        </authorList>
    </citation>
    <scope>NUCLEOTIDE SEQUENCE [LARGE SCALE GENOMIC DNA]</scope>
    <source>
        <strain evidence="4 5">68-887.2</strain>
    </source>
</reference>
<dbReference type="Pfam" id="PF14833">
    <property type="entry name" value="NAD_binding_11"/>
    <property type="match status" value="2"/>
</dbReference>
<dbReference type="PANTHER" id="PTHR43060:SF17">
    <property type="entry name" value="L-THREONATE DEHYDROGENASE"/>
    <property type="match status" value="1"/>
</dbReference>
<dbReference type="InterPro" id="IPR036291">
    <property type="entry name" value="NAD(P)-bd_dom_sf"/>
</dbReference>
<feature type="domain" description="6-phosphogluconate dehydrogenase NADP-binding" evidence="2">
    <location>
        <begin position="380"/>
        <end position="453"/>
    </location>
</feature>
<dbReference type="InterPro" id="IPR029154">
    <property type="entry name" value="HIBADH-like_NADP-bd"/>
</dbReference>
<organism evidence="4 5">
    <name type="scientific">Naematelia encephala</name>
    <dbReference type="NCBI Taxonomy" id="71784"/>
    <lineage>
        <taxon>Eukaryota</taxon>
        <taxon>Fungi</taxon>
        <taxon>Dikarya</taxon>
        <taxon>Basidiomycota</taxon>
        <taxon>Agaricomycotina</taxon>
        <taxon>Tremellomycetes</taxon>
        <taxon>Tremellales</taxon>
        <taxon>Naemateliaceae</taxon>
        <taxon>Naematelia</taxon>
    </lineage>
</organism>
<dbReference type="InParanoid" id="A0A1Y2BI15"/>
<accession>A0A1Y2BI15</accession>
<feature type="domain" description="3-hydroxyisobutyrate dehydrogenase-like NAD-binding" evidence="3">
    <location>
        <begin position="174"/>
        <end position="293"/>
    </location>
</feature>
<sequence>MDRPTIGWIGLGAMGGGMASALASQGFHIKTFDVWKPSLDAAGKAGAIIVDSPASAATGVQVLALMVVNAAQVEDLLFGSGGVAEVLEPGSSIVCFSTVPPTFLVTIKNRLDALEKGIGLCDSPVSGGSTRAAQGTLSIMVSGRSQAISRARPLLDAVTCQPEGKLAVVGEDVGTASNFKLINQVFCAIQIAAPSEAMAFGKALGLNPRLLYKVIRTASGDSFMFGHRTPWMLRDDGIPKSAMTIIAKDIGIVMDDARMNAFPAPLCSMVEQVYTAALGAGMNREDDGLLIRMWQFFGGQSVQESGTEEEEEENAKELTVSSETRPSQVLVVGLGAMGFGIAKAIQSAGIKVIGNDVDVAAIDRFSASGGSTTSDVNGPALPANSTIVVMSTIAPSSAIAFQSRLDAQGRGLQVVDAPVSGGPTRAVSGDLAVFASGSTAGLKAADAVLRAVSLTSGSTQNLHYIPGGVGSGSKVKIVNNLLAGIHLCAAAEALALARKKNMDLRQVFEIVSKGAGSSYVMIDRIPRMWMKDPPVMSATETFVKDLGIALAEGKRTNTPLWLAAAAHQQFIRAVAHGWGREDDSCVGRLWEPMGISVVL</sequence>
<dbReference type="GO" id="GO:0050661">
    <property type="term" value="F:NADP binding"/>
    <property type="evidence" value="ECO:0007669"/>
    <property type="project" value="InterPro"/>
</dbReference>
<gene>
    <name evidence="4" type="ORF">BCR39DRAFT_462793</name>
</gene>
<proteinExistence type="predicted"/>
<dbReference type="SUPFAM" id="SSF51735">
    <property type="entry name" value="NAD(P)-binding Rossmann-fold domains"/>
    <property type="match status" value="2"/>
</dbReference>
<feature type="domain" description="3-hydroxyisobutyrate dehydrogenase-like NAD-binding" evidence="3">
    <location>
        <begin position="470"/>
        <end position="587"/>
    </location>
</feature>
<dbReference type="AlphaFoldDB" id="A0A1Y2BI15"/>
<feature type="domain" description="6-phosphogluconate dehydrogenase NADP-binding" evidence="2">
    <location>
        <begin position="5"/>
        <end position="159"/>
    </location>
</feature>
<dbReference type="Gene3D" id="1.10.1040.10">
    <property type="entry name" value="N-(1-d-carboxylethyl)-l-norvaline Dehydrogenase, domain 2"/>
    <property type="match status" value="2"/>
</dbReference>
<comment type="caution">
    <text evidence="4">The sequence shown here is derived from an EMBL/GenBank/DDBJ whole genome shotgun (WGS) entry which is preliminary data.</text>
</comment>
<protein>
    <submittedName>
        <fullName evidence="4">NAD binding domain of 6-phosphogluconate dehydrogenase-domain-containing protein</fullName>
    </submittedName>
</protein>
<dbReference type="InterPro" id="IPR013328">
    <property type="entry name" value="6PGD_dom2"/>
</dbReference>
<evidence type="ECO:0000313" key="4">
    <source>
        <dbReference type="EMBL" id="ORY34220.1"/>
    </source>
</evidence>